<accession>A0A0B5CZR2</accession>
<sequence length="62" mass="6378">MEFLAQATEQWAAMTGLPGDSWFAVMGAAILSSLPGFSESFAQMSVGGGLLSALTSSEIFSS</sequence>
<evidence type="ECO:0000313" key="1">
    <source>
        <dbReference type="EMBL" id="AJE32010.1"/>
    </source>
</evidence>
<proteinExistence type="predicted"/>
<keyword evidence="2" id="KW-1185">Reference proteome</keyword>
<reference evidence="1 2" key="1">
    <citation type="submission" date="2013-04" db="EMBL/GenBank/DDBJ databases">
        <title>Complete genome sequence of Corynebacterium humireducens DSM 45392(T), isolated from a wastewater-fed microbial fuel cell.</title>
        <authorList>
            <person name="Ruckert C."/>
            <person name="Albersmeier A."/>
            <person name="Kalinowski J."/>
        </authorList>
    </citation>
    <scope>NUCLEOTIDE SEQUENCE [LARGE SCALE GENOMIC DNA]</scope>
    <source>
        <strain evidence="2">MFC-5</strain>
    </source>
</reference>
<evidence type="ECO:0000313" key="2">
    <source>
        <dbReference type="Proteomes" id="UP000031524"/>
    </source>
</evidence>
<dbReference type="Proteomes" id="UP000031524">
    <property type="component" value="Chromosome"/>
</dbReference>
<dbReference type="AlphaFoldDB" id="A0A0B5CZR2"/>
<name>A0A0B5CZR2_9CORY</name>
<dbReference type="KEGG" id="chm:B842_00770"/>
<dbReference type="EMBL" id="CP005286">
    <property type="protein sequence ID" value="AJE32010.1"/>
    <property type="molecule type" value="Genomic_DNA"/>
</dbReference>
<organism evidence="1 2">
    <name type="scientific">Corynebacterium humireducens NBRC 106098 = DSM 45392</name>
    <dbReference type="NCBI Taxonomy" id="1223515"/>
    <lineage>
        <taxon>Bacteria</taxon>
        <taxon>Bacillati</taxon>
        <taxon>Actinomycetota</taxon>
        <taxon>Actinomycetes</taxon>
        <taxon>Mycobacteriales</taxon>
        <taxon>Corynebacteriaceae</taxon>
        <taxon>Corynebacterium</taxon>
    </lineage>
</organism>
<dbReference type="HOGENOM" id="CLU_2896454_0_0_11"/>
<gene>
    <name evidence="1" type="ORF">B842_00770</name>
</gene>
<protein>
    <submittedName>
        <fullName evidence="1">Uncharacterized protein</fullName>
    </submittedName>
</protein>